<evidence type="ECO:0000256" key="3">
    <source>
        <dbReference type="ARBA" id="ARBA00022692"/>
    </source>
</evidence>
<reference evidence="8 9" key="1">
    <citation type="submission" date="2016-12" db="EMBL/GenBank/DDBJ databases">
        <title>Izhakiella australiana sp. nov. of genus Izhakiella isolated from Australian desert.</title>
        <authorList>
            <person name="Ji M."/>
        </authorList>
    </citation>
    <scope>NUCLEOTIDE SEQUENCE [LARGE SCALE GENOMIC DNA]</scope>
    <source>
        <strain evidence="8 9">D4N98</strain>
    </source>
</reference>
<proteinExistence type="inferred from homology"/>
<dbReference type="Proteomes" id="UP000190667">
    <property type="component" value="Unassembled WGS sequence"/>
</dbReference>
<keyword evidence="5 6" id="KW-0472">Membrane</keyword>
<evidence type="ECO:0000256" key="1">
    <source>
        <dbReference type="ARBA" id="ARBA00004141"/>
    </source>
</evidence>
<evidence type="ECO:0000256" key="2">
    <source>
        <dbReference type="ARBA" id="ARBA00009399"/>
    </source>
</evidence>
<evidence type="ECO:0000256" key="4">
    <source>
        <dbReference type="ARBA" id="ARBA00022989"/>
    </source>
</evidence>
<comment type="caution">
    <text evidence="8">The sequence shown here is derived from an EMBL/GenBank/DDBJ whole genome shotgun (WGS) entry which is preliminary data.</text>
</comment>
<feature type="transmembrane region" description="Helical" evidence="6">
    <location>
        <begin position="74"/>
        <end position="97"/>
    </location>
</feature>
<name>A0A1S8YLA9_9GAMM</name>
<dbReference type="InterPro" id="IPR051401">
    <property type="entry name" value="GtrA_CellWall_Glycosyl"/>
</dbReference>
<comment type="similarity">
    <text evidence="2">Belongs to the GtrA family.</text>
</comment>
<sequence>MKKLIGETFKFGVTGVIGFAVDTLVLYLLKGLIGLYAARLISFICAVMTTWIINRTVTFSATPSHHGKRKEFAVYLLLMCIGGAANLGSYSVLIALSSLARQYPILAVAAGSIIGMFFNFTLSRTLLYHGKAKGPS</sequence>
<dbReference type="STRING" id="1926881.BTJ39_11825"/>
<evidence type="ECO:0000313" key="8">
    <source>
        <dbReference type="EMBL" id="OON39722.1"/>
    </source>
</evidence>
<dbReference type="OrthoDB" id="7926501at2"/>
<feature type="transmembrane region" description="Helical" evidence="6">
    <location>
        <begin position="103"/>
        <end position="122"/>
    </location>
</feature>
<comment type="subcellular location">
    <subcellularLocation>
        <location evidence="1">Membrane</location>
        <topology evidence="1">Multi-pass membrane protein</topology>
    </subcellularLocation>
</comment>
<keyword evidence="9" id="KW-1185">Reference proteome</keyword>
<protein>
    <submittedName>
        <fullName evidence="8">Polysaccharide synthesis protein GtrA</fullName>
    </submittedName>
</protein>
<feature type="transmembrane region" description="Helical" evidence="6">
    <location>
        <begin position="35"/>
        <end position="53"/>
    </location>
</feature>
<dbReference type="GO" id="GO:0000271">
    <property type="term" value="P:polysaccharide biosynthetic process"/>
    <property type="evidence" value="ECO:0007669"/>
    <property type="project" value="InterPro"/>
</dbReference>
<gene>
    <name evidence="8" type="ORF">BTJ39_11825</name>
</gene>
<evidence type="ECO:0000259" key="7">
    <source>
        <dbReference type="Pfam" id="PF04138"/>
    </source>
</evidence>
<dbReference type="GO" id="GO:0005886">
    <property type="term" value="C:plasma membrane"/>
    <property type="evidence" value="ECO:0007669"/>
    <property type="project" value="TreeGrafter"/>
</dbReference>
<evidence type="ECO:0000313" key="9">
    <source>
        <dbReference type="Proteomes" id="UP000190667"/>
    </source>
</evidence>
<organism evidence="8 9">
    <name type="scientific">Izhakiella australiensis</name>
    <dbReference type="NCBI Taxonomy" id="1926881"/>
    <lineage>
        <taxon>Bacteria</taxon>
        <taxon>Pseudomonadati</taxon>
        <taxon>Pseudomonadota</taxon>
        <taxon>Gammaproteobacteria</taxon>
        <taxon>Enterobacterales</taxon>
        <taxon>Erwiniaceae</taxon>
        <taxon>Izhakiella</taxon>
    </lineage>
</organism>
<dbReference type="RefSeq" id="WP_078002909.1">
    <property type="nucleotide sequence ID" value="NZ_MRUL01000007.1"/>
</dbReference>
<keyword evidence="4 6" id="KW-1133">Transmembrane helix</keyword>
<dbReference type="PANTHER" id="PTHR38459">
    <property type="entry name" value="PROPHAGE BACTOPRENOL-LINKED GLUCOSE TRANSLOCASE HOMOLOG"/>
    <property type="match status" value="1"/>
</dbReference>
<feature type="transmembrane region" description="Helical" evidence="6">
    <location>
        <begin position="12"/>
        <end position="29"/>
    </location>
</feature>
<evidence type="ECO:0000256" key="6">
    <source>
        <dbReference type="SAM" id="Phobius"/>
    </source>
</evidence>
<feature type="domain" description="GtrA/DPMS transmembrane" evidence="7">
    <location>
        <begin position="10"/>
        <end position="126"/>
    </location>
</feature>
<dbReference type="AlphaFoldDB" id="A0A1S8YLA9"/>
<dbReference type="PANTHER" id="PTHR38459:SF1">
    <property type="entry name" value="PROPHAGE BACTOPRENOL-LINKED GLUCOSE TRANSLOCASE HOMOLOG"/>
    <property type="match status" value="1"/>
</dbReference>
<dbReference type="InterPro" id="IPR007267">
    <property type="entry name" value="GtrA_DPMS_TM"/>
</dbReference>
<dbReference type="Pfam" id="PF04138">
    <property type="entry name" value="GtrA_DPMS_TM"/>
    <property type="match status" value="1"/>
</dbReference>
<dbReference type="EMBL" id="MRUL01000007">
    <property type="protein sequence ID" value="OON39722.1"/>
    <property type="molecule type" value="Genomic_DNA"/>
</dbReference>
<accession>A0A1S8YLA9</accession>
<evidence type="ECO:0000256" key="5">
    <source>
        <dbReference type="ARBA" id="ARBA00023136"/>
    </source>
</evidence>
<keyword evidence="3 6" id="KW-0812">Transmembrane</keyword>